<proteinExistence type="predicted"/>
<dbReference type="AlphaFoldDB" id="A0A0H2SKP1"/>
<protein>
    <submittedName>
        <fullName evidence="2">Uncharacterized protein</fullName>
    </submittedName>
</protein>
<gene>
    <name evidence="2" type="ORF">SCHPADRAFT_900373</name>
</gene>
<accession>A0A0H2SKP1</accession>
<sequence>MDIPSEDVLVKLKRPSLQTYAKKFGIKANCSNTAIIQQLLALNSDDAPANTGSKQEEQDTLPRAKSKRKAPGGRDADANGGNETRASKRTRSDKGPRAHAPSETILNVNPPELDVEPVEERPAEREVPSIRGNEDRSLHIDGNDGREELRDIAKNEARFMSRTHHNPSEKGGEGPALPKPVRNGIARLNQATGRRGAAQTAQYGSSSRARRAVKRPLRGQQTLAHIPIQEDAQGSGRDQVDSSSKGKQRAAGQGDPSLRARAIQALLDERKRAEEAQHLGQLRTTGGNHEQRDMVLVKHLDEHGQEKGPPIWIARPAPGFVPMNCRGEILWVRQEDIPGYQPQQAQSRPASPSKPQEDQTNAQTRLLMGRATDVSQDAEVRMASLHSTNLLFEKMDALSSGLLATDGGASGIPNIMTARDFEPRIAALHRRIALLGVRIRAETWRYKRVKMYMDYWNPDSGRECTSRAVARSIDADAHQEESGGVFEYMGPISDEELWGDAAEAYKLSGLMDETYKKVKKRK</sequence>
<feature type="compositionally biased region" description="Low complexity" evidence="1">
    <location>
        <begin position="341"/>
        <end position="354"/>
    </location>
</feature>
<feature type="compositionally biased region" description="Basic and acidic residues" evidence="1">
    <location>
        <begin position="118"/>
        <end position="146"/>
    </location>
</feature>
<organism evidence="2 3">
    <name type="scientific">Schizopora paradoxa</name>
    <dbReference type="NCBI Taxonomy" id="27342"/>
    <lineage>
        <taxon>Eukaryota</taxon>
        <taxon>Fungi</taxon>
        <taxon>Dikarya</taxon>
        <taxon>Basidiomycota</taxon>
        <taxon>Agaricomycotina</taxon>
        <taxon>Agaricomycetes</taxon>
        <taxon>Hymenochaetales</taxon>
        <taxon>Schizoporaceae</taxon>
        <taxon>Schizopora</taxon>
    </lineage>
</organism>
<evidence type="ECO:0000256" key="1">
    <source>
        <dbReference type="SAM" id="MobiDB-lite"/>
    </source>
</evidence>
<feature type="region of interest" description="Disordered" evidence="1">
    <location>
        <begin position="158"/>
        <end position="259"/>
    </location>
</feature>
<evidence type="ECO:0000313" key="3">
    <source>
        <dbReference type="Proteomes" id="UP000053477"/>
    </source>
</evidence>
<dbReference type="InParanoid" id="A0A0H2SKP1"/>
<feature type="region of interest" description="Disordered" evidence="1">
    <location>
        <begin position="340"/>
        <end position="360"/>
    </location>
</feature>
<feature type="region of interest" description="Disordered" evidence="1">
    <location>
        <begin position="45"/>
        <end position="146"/>
    </location>
</feature>
<evidence type="ECO:0000313" key="2">
    <source>
        <dbReference type="EMBL" id="KLO17636.1"/>
    </source>
</evidence>
<name>A0A0H2SKP1_9AGAM</name>
<feature type="compositionally biased region" description="Basic residues" evidence="1">
    <location>
        <begin position="208"/>
        <end position="217"/>
    </location>
</feature>
<keyword evidence="3" id="KW-1185">Reference proteome</keyword>
<reference evidence="2 3" key="1">
    <citation type="submission" date="2015-04" db="EMBL/GenBank/DDBJ databases">
        <title>Complete genome sequence of Schizopora paradoxa KUC8140, a cosmopolitan wood degrader in East Asia.</title>
        <authorList>
            <consortium name="DOE Joint Genome Institute"/>
            <person name="Min B."/>
            <person name="Park H."/>
            <person name="Jang Y."/>
            <person name="Kim J.-J."/>
            <person name="Kim K.H."/>
            <person name="Pangilinan J."/>
            <person name="Lipzen A."/>
            <person name="Riley R."/>
            <person name="Grigoriev I.V."/>
            <person name="Spatafora J.W."/>
            <person name="Choi I.-G."/>
        </authorList>
    </citation>
    <scope>NUCLEOTIDE SEQUENCE [LARGE SCALE GENOMIC DNA]</scope>
    <source>
        <strain evidence="2 3">KUC8140</strain>
    </source>
</reference>
<dbReference type="EMBL" id="KQ085902">
    <property type="protein sequence ID" value="KLO17636.1"/>
    <property type="molecule type" value="Genomic_DNA"/>
</dbReference>
<dbReference type="Proteomes" id="UP000053477">
    <property type="component" value="Unassembled WGS sequence"/>
</dbReference>